<reference evidence="7" key="2">
    <citation type="journal article" date="2023" name="Science">
        <title>Genomic signatures of disease resistance in endangered staghorn corals.</title>
        <authorList>
            <person name="Vollmer S.V."/>
            <person name="Selwyn J.D."/>
            <person name="Despard B.A."/>
            <person name="Roesel C.L."/>
        </authorList>
    </citation>
    <scope>NUCLEOTIDE SEQUENCE</scope>
    <source>
        <strain evidence="7">K2</strain>
    </source>
</reference>
<dbReference type="GO" id="GO:0016020">
    <property type="term" value="C:membrane"/>
    <property type="evidence" value="ECO:0007669"/>
    <property type="project" value="UniProtKB-SubCell"/>
</dbReference>
<proteinExistence type="inferred from homology"/>
<dbReference type="Pfam" id="PF25807">
    <property type="entry name" value="Clarin-2"/>
    <property type="match status" value="1"/>
</dbReference>
<dbReference type="PANTHER" id="PTHR31548">
    <property type="entry name" value="CLARIN"/>
    <property type="match status" value="1"/>
</dbReference>
<evidence type="ECO:0000256" key="4">
    <source>
        <dbReference type="ARBA" id="ARBA00022989"/>
    </source>
</evidence>
<sequence>MTRIFKRCGTAVVAAVFAFISFVMIIAALLSDYWVVADLKREIGNSTRKGGSKHFGMFNGESKENFGLGERQRDFAVKDEFDGITNDDVLWATLGFCILSLVALCALIGLSCFNEFAEPDLTIFGSAGMFICCGTAFIFVLVSICSFAALFEIQLKKNVVRPLDQKRGFSSTDNAHLGYSFWILLGAAGVLLLCPLMIMMKNCRCLHYFKKKKHEITTVDGVMLY</sequence>
<dbReference type="PANTHER" id="PTHR31548:SF1">
    <property type="entry name" value="LD47387P"/>
    <property type="match status" value="1"/>
</dbReference>
<keyword evidence="8" id="KW-1185">Reference proteome</keyword>
<comment type="subcellular location">
    <subcellularLocation>
        <location evidence="1">Membrane</location>
        <topology evidence="1">Multi-pass membrane protein</topology>
    </subcellularLocation>
</comment>
<keyword evidence="5 6" id="KW-0472">Membrane</keyword>
<dbReference type="EMBL" id="JARQWQ010000004">
    <property type="protein sequence ID" value="KAK2572419.1"/>
    <property type="molecule type" value="Genomic_DNA"/>
</dbReference>
<protein>
    <submittedName>
        <fullName evidence="7">Clarin-3</fullName>
    </submittedName>
</protein>
<feature type="transmembrane region" description="Helical" evidence="6">
    <location>
        <begin position="12"/>
        <end position="36"/>
    </location>
</feature>
<evidence type="ECO:0000256" key="1">
    <source>
        <dbReference type="ARBA" id="ARBA00004141"/>
    </source>
</evidence>
<keyword evidence="4 6" id="KW-1133">Transmembrane helix</keyword>
<feature type="transmembrane region" description="Helical" evidence="6">
    <location>
        <begin position="122"/>
        <end position="151"/>
    </location>
</feature>
<comment type="similarity">
    <text evidence="2">Belongs to the clarin family.</text>
</comment>
<feature type="transmembrane region" description="Helical" evidence="6">
    <location>
        <begin position="179"/>
        <end position="200"/>
    </location>
</feature>
<evidence type="ECO:0000313" key="8">
    <source>
        <dbReference type="Proteomes" id="UP001249851"/>
    </source>
</evidence>
<dbReference type="Proteomes" id="UP001249851">
    <property type="component" value="Unassembled WGS sequence"/>
</dbReference>
<dbReference type="AlphaFoldDB" id="A0AAD9VFE0"/>
<evidence type="ECO:0000256" key="5">
    <source>
        <dbReference type="ARBA" id="ARBA00023136"/>
    </source>
</evidence>
<evidence type="ECO:0000256" key="6">
    <source>
        <dbReference type="SAM" id="Phobius"/>
    </source>
</evidence>
<comment type="caution">
    <text evidence="7">The sequence shown here is derived from an EMBL/GenBank/DDBJ whole genome shotgun (WGS) entry which is preliminary data.</text>
</comment>
<organism evidence="7 8">
    <name type="scientific">Acropora cervicornis</name>
    <name type="common">Staghorn coral</name>
    <dbReference type="NCBI Taxonomy" id="6130"/>
    <lineage>
        <taxon>Eukaryota</taxon>
        <taxon>Metazoa</taxon>
        <taxon>Cnidaria</taxon>
        <taxon>Anthozoa</taxon>
        <taxon>Hexacorallia</taxon>
        <taxon>Scleractinia</taxon>
        <taxon>Astrocoeniina</taxon>
        <taxon>Acroporidae</taxon>
        <taxon>Acropora</taxon>
    </lineage>
</organism>
<dbReference type="GO" id="GO:0007605">
    <property type="term" value="P:sensory perception of sound"/>
    <property type="evidence" value="ECO:0007669"/>
    <property type="project" value="UniProtKB-ARBA"/>
</dbReference>
<reference evidence="7" key="1">
    <citation type="journal article" date="2023" name="G3 (Bethesda)">
        <title>Whole genome assembly and annotation of the endangered Caribbean coral Acropora cervicornis.</title>
        <authorList>
            <person name="Selwyn J.D."/>
            <person name="Vollmer S.V."/>
        </authorList>
    </citation>
    <scope>NUCLEOTIDE SEQUENCE</scope>
    <source>
        <strain evidence="7">K2</strain>
    </source>
</reference>
<dbReference type="InterPro" id="IPR026748">
    <property type="entry name" value="Clarin"/>
</dbReference>
<feature type="transmembrane region" description="Helical" evidence="6">
    <location>
        <begin position="89"/>
        <end position="110"/>
    </location>
</feature>
<name>A0AAD9VFE0_ACRCE</name>
<gene>
    <name evidence="7" type="ORF">P5673_002660</name>
</gene>
<keyword evidence="3 6" id="KW-0812">Transmembrane</keyword>
<evidence type="ECO:0000256" key="3">
    <source>
        <dbReference type="ARBA" id="ARBA00022692"/>
    </source>
</evidence>
<evidence type="ECO:0000313" key="7">
    <source>
        <dbReference type="EMBL" id="KAK2572419.1"/>
    </source>
</evidence>
<dbReference type="Gene3D" id="1.20.140.150">
    <property type="match status" value="1"/>
</dbReference>
<evidence type="ECO:0000256" key="2">
    <source>
        <dbReference type="ARBA" id="ARBA00005787"/>
    </source>
</evidence>
<accession>A0AAD9VFE0</accession>